<organism evidence="2 3">
    <name type="scientific">Astrephomene gubernaculifera</name>
    <dbReference type="NCBI Taxonomy" id="47775"/>
    <lineage>
        <taxon>Eukaryota</taxon>
        <taxon>Viridiplantae</taxon>
        <taxon>Chlorophyta</taxon>
        <taxon>core chlorophytes</taxon>
        <taxon>Chlorophyceae</taxon>
        <taxon>CS clade</taxon>
        <taxon>Chlamydomonadales</taxon>
        <taxon>Astrephomenaceae</taxon>
        <taxon>Astrephomene</taxon>
    </lineage>
</organism>
<keyword evidence="3" id="KW-1185">Reference proteome</keyword>
<feature type="non-terminal residue" evidence="2">
    <location>
        <position position="198"/>
    </location>
</feature>
<sequence>SLRDFYTRAAARPRPVVPVVALAGGLADVQVATALTDPSALAPEGFTRSLALPQLPGGWCPAGHSALTSCNQAMLPLGRALVELAQDAVPSLLAARKQVTSPPPKAAATATPSPATPDSPSIAADPAALMREAHRPDSYGSDGSGGMSGGGNGSLLPWDWALRRVERRLSHPAQGYLAAAILATAAAPGAEPTGEVKA</sequence>
<dbReference type="EMBL" id="BMAR01000059">
    <property type="protein sequence ID" value="GFR52176.1"/>
    <property type="molecule type" value="Genomic_DNA"/>
</dbReference>
<dbReference type="GO" id="GO:0005783">
    <property type="term" value="C:endoplasmic reticulum"/>
    <property type="evidence" value="ECO:0007669"/>
    <property type="project" value="TreeGrafter"/>
</dbReference>
<proteinExistence type="predicted"/>
<reference evidence="2 3" key="1">
    <citation type="journal article" date="2021" name="Sci. Rep.">
        <title>Genome sequencing of the multicellular alga Astrephomene provides insights into convergent evolution of germ-soma differentiation.</title>
        <authorList>
            <person name="Yamashita S."/>
            <person name="Yamamoto K."/>
            <person name="Matsuzaki R."/>
            <person name="Suzuki S."/>
            <person name="Yamaguchi H."/>
            <person name="Hirooka S."/>
            <person name="Minakuchi Y."/>
            <person name="Miyagishima S."/>
            <person name="Kawachi M."/>
            <person name="Toyoda A."/>
            <person name="Nozaki H."/>
        </authorList>
    </citation>
    <scope>NUCLEOTIDE SEQUENCE [LARGE SCALE GENOMIC DNA]</scope>
    <source>
        <strain evidence="2 3">NIES-4017</strain>
    </source>
</reference>
<accession>A0AAD3HTA9</accession>
<protein>
    <submittedName>
        <fullName evidence="2">Uncharacterized protein</fullName>
    </submittedName>
</protein>
<dbReference type="Proteomes" id="UP001054857">
    <property type="component" value="Unassembled WGS sequence"/>
</dbReference>
<dbReference type="GO" id="GO:0006505">
    <property type="term" value="P:GPI anchor metabolic process"/>
    <property type="evidence" value="ECO:0007669"/>
    <property type="project" value="TreeGrafter"/>
</dbReference>
<feature type="non-terminal residue" evidence="2">
    <location>
        <position position="1"/>
    </location>
</feature>
<evidence type="ECO:0000313" key="2">
    <source>
        <dbReference type="EMBL" id="GFR52176.1"/>
    </source>
</evidence>
<dbReference type="GO" id="GO:0016020">
    <property type="term" value="C:membrane"/>
    <property type="evidence" value="ECO:0007669"/>
    <property type="project" value="GOC"/>
</dbReference>
<dbReference type="GO" id="GO:0006888">
    <property type="term" value="P:endoplasmic reticulum to Golgi vesicle-mediated transport"/>
    <property type="evidence" value="ECO:0007669"/>
    <property type="project" value="TreeGrafter"/>
</dbReference>
<dbReference type="InterPro" id="IPR039529">
    <property type="entry name" value="PGAP1/BST1"/>
</dbReference>
<feature type="compositionally biased region" description="Low complexity" evidence="1">
    <location>
        <begin position="106"/>
        <end position="123"/>
    </location>
</feature>
<feature type="region of interest" description="Disordered" evidence="1">
    <location>
        <begin position="96"/>
        <end position="123"/>
    </location>
</feature>
<evidence type="ECO:0000313" key="3">
    <source>
        <dbReference type="Proteomes" id="UP001054857"/>
    </source>
</evidence>
<evidence type="ECO:0000256" key="1">
    <source>
        <dbReference type="SAM" id="MobiDB-lite"/>
    </source>
</evidence>
<dbReference type="PANTHER" id="PTHR15495:SF7">
    <property type="entry name" value="GPI INOSITOL-DEACYLASE"/>
    <property type="match status" value="1"/>
</dbReference>
<dbReference type="PANTHER" id="PTHR15495">
    <property type="entry name" value="NEGATIVE REGULATOR OF VESICLE FORMATION-RELATED"/>
    <property type="match status" value="1"/>
</dbReference>
<dbReference type="GO" id="GO:0050185">
    <property type="term" value="F:phosphatidylinositol deacylase activity"/>
    <property type="evidence" value="ECO:0007669"/>
    <property type="project" value="TreeGrafter"/>
</dbReference>
<name>A0AAD3HTA9_9CHLO</name>
<gene>
    <name evidence="2" type="ORF">Agub_g14712</name>
</gene>
<comment type="caution">
    <text evidence="2">The sequence shown here is derived from an EMBL/GenBank/DDBJ whole genome shotgun (WGS) entry which is preliminary data.</text>
</comment>
<dbReference type="AlphaFoldDB" id="A0AAD3HTA9"/>